<dbReference type="OrthoDB" id="3644624at2759"/>
<dbReference type="GeneID" id="27899656"/>
<dbReference type="RefSeq" id="XP_016757162.1">
    <property type="nucleotide sequence ID" value="XM_016902519.1"/>
</dbReference>
<organism evidence="1 2">
    <name type="scientific">Sphaerulina musiva (strain SO2202)</name>
    <name type="common">Poplar stem canker fungus</name>
    <name type="synonym">Septoria musiva</name>
    <dbReference type="NCBI Taxonomy" id="692275"/>
    <lineage>
        <taxon>Eukaryota</taxon>
        <taxon>Fungi</taxon>
        <taxon>Dikarya</taxon>
        <taxon>Ascomycota</taxon>
        <taxon>Pezizomycotina</taxon>
        <taxon>Dothideomycetes</taxon>
        <taxon>Dothideomycetidae</taxon>
        <taxon>Mycosphaerellales</taxon>
        <taxon>Mycosphaerellaceae</taxon>
        <taxon>Sphaerulina</taxon>
    </lineage>
</organism>
<dbReference type="Proteomes" id="UP000016931">
    <property type="component" value="Unassembled WGS sequence"/>
</dbReference>
<feature type="non-terminal residue" evidence="1">
    <location>
        <position position="450"/>
    </location>
</feature>
<dbReference type="AlphaFoldDB" id="M3CZE5"/>
<keyword evidence="2" id="KW-1185">Reference proteome</keyword>
<accession>M3CZE5</accession>
<dbReference type="OMA" id="GACYDQW"/>
<dbReference type="eggNOG" id="ENOG502RXAF">
    <property type="taxonomic scope" value="Eukaryota"/>
</dbReference>
<name>M3CZE5_SPHMS</name>
<sequence length="450" mass="50921">RPVQTANPSDTIWSIVSEDDFRQHLVALEKRTNAVPIDVMTERVKGTYKTATSSETLPLVVEKQVADDLAYIAAVSEGAQSVAAVCLEQHISLASGNECERFLNAKIAGMDIVDDAVKNMLGDIAEVLQVVARSTSTDEDRQHSTSVPVIFNIIIQQHTQKILGRLRSKKWTKPTYLDRTHKKSLWQDFANVIHRVQHIYPKKSERRVRESTVAQLTELAKIYEDFETTDTETSNALQQLVQATYRSCRLPEMSAYALKLEQSSSTPQIGAALKTLRQLEKIGAYWRIAQDLVAAASQYSAVFHRIHFEYVPPYASVPTDITYESWAGKCHVHAEVQLVVEIALQAQTHLPTSSGEGIRKIPPRTIGTSKYLCYLCHLFLHYHGGFTLLPTHGRLYDQWTVPDLKEYDFASRRKLASVLRDMDAHVRRRIEELPGVVWRAEPMTSRQNLL</sequence>
<evidence type="ECO:0000313" key="1">
    <source>
        <dbReference type="EMBL" id="EMF09041.1"/>
    </source>
</evidence>
<gene>
    <name evidence="1" type="ORF">SEPMUDRAFT_13287</name>
</gene>
<feature type="non-terminal residue" evidence="1">
    <location>
        <position position="1"/>
    </location>
</feature>
<dbReference type="InterPro" id="IPR027796">
    <property type="entry name" value="OTT_1508_deam-like"/>
</dbReference>
<protein>
    <submittedName>
        <fullName evidence="1">Uncharacterized protein</fullName>
    </submittedName>
</protein>
<dbReference type="HOGENOM" id="CLU_585255_0_0_1"/>
<evidence type="ECO:0000313" key="2">
    <source>
        <dbReference type="Proteomes" id="UP000016931"/>
    </source>
</evidence>
<reference evidence="1 2" key="1">
    <citation type="journal article" date="2012" name="PLoS Pathog.">
        <title>Diverse lifestyles and strategies of plant pathogenesis encoded in the genomes of eighteen Dothideomycetes fungi.</title>
        <authorList>
            <person name="Ohm R.A."/>
            <person name="Feau N."/>
            <person name="Henrissat B."/>
            <person name="Schoch C.L."/>
            <person name="Horwitz B.A."/>
            <person name="Barry K.W."/>
            <person name="Condon B.J."/>
            <person name="Copeland A.C."/>
            <person name="Dhillon B."/>
            <person name="Glaser F."/>
            <person name="Hesse C.N."/>
            <person name="Kosti I."/>
            <person name="LaButti K."/>
            <person name="Lindquist E.A."/>
            <person name="Lucas S."/>
            <person name="Salamov A.A."/>
            <person name="Bradshaw R.E."/>
            <person name="Ciuffetti L."/>
            <person name="Hamelin R.C."/>
            <person name="Kema G.H.J."/>
            <person name="Lawrence C."/>
            <person name="Scott J.A."/>
            <person name="Spatafora J.W."/>
            <person name="Turgeon B.G."/>
            <person name="de Wit P.J.G.M."/>
            <person name="Zhong S."/>
            <person name="Goodwin S.B."/>
            <person name="Grigoriev I.V."/>
        </authorList>
    </citation>
    <scope>NUCLEOTIDE SEQUENCE [LARGE SCALE GENOMIC DNA]</scope>
    <source>
        <strain evidence="1 2">SO2202</strain>
    </source>
</reference>
<proteinExistence type="predicted"/>
<dbReference type="Pfam" id="PF14441">
    <property type="entry name" value="OTT_1508_deam"/>
    <property type="match status" value="1"/>
</dbReference>
<dbReference type="STRING" id="692275.M3CZE5"/>
<dbReference type="EMBL" id="KB456270">
    <property type="protein sequence ID" value="EMF09041.1"/>
    <property type="molecule type" value="Genomic_DNA"/>
</dbReference>